<proteinExistence type="predicted"/>
<keyword evidence="2" id="KW-1185">Reference proteome</keyword>
<reference evidence="1 2" key="1">
    <citation type="journal article" date="2023" name="Nucleic Acids Res.">
        <title>The hologenome of Daphnia magna reveals possible DNA methylation and microbiome-mediated evolution of the host genome.</title>
        <authorList>
            <person name="Chaturvedi A."/>
            <person name="Li X."/>
            <person name="Dhandapani V."/>
            <person name="Marshall H."/>
            <person name="Kissane S."/>
            <person name="Cuenca-Cambronero M."/>
            <person name="Asole G."/>
            <person name="Calvet F."/>
            <person name="Ruiz-Romero M."/>
            <person name="Marangio P."/>
            <person name="Guigo R."/>
            <person name="Rago D."/>
            <person name="Mirbahai L."/>
            <person name="Eastwood N."/>
            <person name="Colbourne J.K."/>
            <person name="Zhou J."/>
            <person name="Mallon E."/>
            <person name="Orsini L."/>
        </authorList>
    </citation>
    <scope>NUCLEOTIDE SEQUENCE [LARGE SCALE GENOMIC DNA]</scope>
    <source>
        <strain evidence="1">LRV0_1</strain>
    </source>
</reference>
<evidence type="ECO:0000313" key="2">
    <source>
        <dbReference type="Proteomes" id="UP001234178"/>
    </source>
</evidence>
<gene>
    <name evidence="1" type="ORF">OUZ56_015614</name>
</gene>
<sequence>MVLQSGLSAAAQLKALRMRCACEKHSEPAVCRCTRCVDPSDVNELPAEGKYIKECHEKR</sequence>
<dbReference type="EMBL" id="JAOYFB010000038">
    <property type="protein sequence ID" value="KAK4026613.1"/>
    <property type="molecule type" value="Genomic_DNA"/>
</dbReference>
<evidence type="ECO:0000313" key="1">
    <source>
        <dbReference type="EMBL" id="KAK4026613.1"/>
    </source>
</evidence>
<comment type="caution">
    <text evidence="1">The sequence shown here is derived from an EMBL/GenBank/DDBJ whole genome shotgun (WGS) entry which is preliminary data.</text>
</comment>
<protein>
    <submittedName>
        <fullName evidence="1">Uncharacterized protein</fullName>
    </submittedName>
</protein>
<name>A0ABR0ANA8_9CRUS</name>
<organism evidence="1 2">
    <name type="scientific">Daphnia magna</name>
    <dbReference type="NCBI Taxonomy" id="35525"/>
    <lineage>
        <taxon>Eukaryota</taxon>
        <taxon>Metazoa</taxon>
        <taxon>Ecdysozoa</taxon>
        <taxon>Arthropoda</taxon>
        <taxon>Crustacea</taxon>
        <taxon>Branchiopoda</taxon>
        <taxon>Diplostraca</taxon>
        <taxon>Cladocera</taxon>
        <taxon>Anomopoda</taxon>
        <taxon>Daphniidae</taxon>
        <taxon>Daphnia</taxon>
    </lineage>
</organism>
<dbReference type="Proteomes" id="UP001234178">
    <property type="component" value="Unassembled WGS sequence"/>
</dbReference>
<accession>A0ABR0ANA8</accession>